<dbReference type="EMBL" id="GBXM01095631">
    <property type="protein sequence ID" value="JAH12946.1"/>
    <property type="molecule type" value="Transcribed_RNA"/>
</dbReference>
<reference evidence="1" key="2">
    <citation type="journal article" date="2015" name="Fish Shellfish Immunol.">
        <title>Early steps in the European eel (Anguilla anguilla)-Vibrio vulnificus interaction in the gills: Role of the RtxA13 toxin.</title>
        <authorList>
            <person name="Callol A."/>
            <person name="Pajuelo D."/>
            <person name="Ebbesson L."/>
            <person name="Teles M."/>
            <person name="MacKenzie S."/>
            <person name="Amaro C."/>
        </authorList>
    </citation>
    <scope>NUCLEOTIDE SEQUENCE</scope>
</reference>
<dbReference type="AlphaFoldDB" id="A0A0E9Q7U6"/>
<reference evidence="1" key="1">
    <citation type="submission" date="2014-11" db="EMBL/GenBank/DDBJ databases">
        <authorList>
            <person name="Amaro Gonzalez C."/>
        </authorList>
    </citation>
    <scope>NUCLEOTIDE SEQUENCE</scope>
</reference>
<proteinExistence type="predicted"/>
<evidence type="ECO:0000313" key="1">
    <source>
        <dbReference type="EMBL" id="JAH12946.1"/>
    </source>
</evidence>
<name>A0A0E9Q7U6_ANGAN</name>
<sequence length="20" mass="2440">MVKYEQVYNFTTSSKIMIEK</sequence>
<organism evidence="1">
    <name type="scientific">Anguilla anguilla</name>
    <name type="common">European freshwater eel</name>
    <name type="synonym">Muraena anguilla</name>
    <dbReference type="NCBI Taxonomy" id="7936"/>
    <lineage>
        <taxon>Eukaryota</taxon>
        <taxon>Metazoa</taxon>
        <taxon>Chordata</taxon>
        <taxon>Craniata</taxon>
        <taxon>Vertebrata</taxon>
        <taxon>Euteleostomi</taxon>
        <taxon>Actinopterygii</taxon>
        <taxon>Neopterygii</taxon>
        <taxon>Teleostei</taxon>
        <taxon>Anguilliformes</taxon>
        <taxon>Anguillidae</taxon>
        <taxon>Anguilla</taxon>
    </lineage>
</organism>
<protein>
    <submittedName>
        <fullName evidence="1">Uncharacterized protein</fullName>
    </submittedName>
</protein>
<accession>A0A0E9Q7U6</accession>